<dbReference type="KEGG" id="ppac:PAP_05195"/>
<reference evidence="1 2" key="2">
    <citation type="journal article" date="2015" name="Genome Announc.">
        <title>Complete Genome Sequence of Hyperthermophilic Piezophilic Archaeon Palaeococcus pacificus DY20341T, Isolated from Deep-Sea Hydrothermal Sediments.</title>
        <authorList>
            <person name="Zeng X."/>
            <person name="Jebbar M."/>
            <person name="Shao Z."/>
        </authorList>
    </citation>
    <scope>NUCLEOTIDE SEQUENCE [LARGE SCALE GENOMIC DNA]</scope>
    <source>
        <strain evidence="1 2">DY20341</strain>
    </source>
</reference>
<dbReference type="AlphaFoldDB" id="A0A075LRR7"/>
<reference evidence="2" key="1">
    <citation type="submission" date="2013-06" db="EMBL/GenBank/DDBJ databases">
        <title>Complete Genome Sequence of Hyperthermophilic Palaeococcus pacificus DY20341T, Isolated from a Deep-Sea Hydrothermal Sediments.</title>
        <authorList>
            <person name="Zeng X."/>
            <person name="Shao Z."/>
        </authorList>
    </citation>
    <scope>NUCLEOTIDE SEQUENCE [LARGE SCALE GENOMIC DNA]</scope>
    <source>
        <strain evidence="2">DY20341</strain>
    </source>
</reference>
<dbReference type="STRING" id="1343739.PAP_05195"/>
<accession>A0A075LRR7</accession>
<organism evidence="1 2">
    <name type="scientific">Palaeococcus pacificus DY20341</name>
    <dbReference type="NCBI Taxonomy" id="1343739"/>
    <lineage>
        <taxon>Archaea</taxon>
        <taxon>Methanobacteriati</taxon>
        <taxon>Methanobacteriota</taxon>
        <taxon>Thermococci</taxon>
        <taxon>Thermococcales</taxon>
        <taxon>Thermococcaceae</taxon>
        <taxon>Palaeococcus</taxon>
    </lineage>
</organism>
<dbReference type="Proteomes" id="UP000027981">
    <property type="component" value="Chromosome"/>
</dbReference>
<protein>
    <submittedName>
        <fullName evidence="1">Uncharacterized protein</fullName>
    </submittedName>
</protein>
<proteinExistence type="predicted"/>
<evidence type="ECO:0000313" key="1">
    <source>
        <dbReference type="EMBL" id="AIF69450.1"/>
    </source>
</evidence>
<sequence length="441" mass="50967">MREEEKYGILLLAKDVLLLCHSKFGEFTITPNWEILPRMLDSDNVIRFIAFIKKQDGRIKVKYHEKYKTTFFVDWLRLPKKEAYSYLGGKYRIEGEINGIKMALELPHDELYKLLKGHIEGIKLRDGWIIFERPLEGIAIETIRAGKKPYKDLEEFIQDFTIEYFDIKRIQEKYWAILNSLDSIIARVIDDKEKIRAIFPGNTKAERTIPKEFDVILPIFATENKIEIKESFLRELAVKLLNGEKLRIFHPGDMFSADPVVIRSLEIYNNLILSEASKSILEIINQAESGGSLVDKLLIYSALKIIVAGNSDKKIAFFLERLSSKMLSFIRVPTLLLRKEDIVVEFKAREFFEGDNNEIATKVADDLNTKFTESPVKVYFFGVDEKAKRIDGINMGRLGSERMGTLEEKIKQKTNAKRIHLYPAPLPDEPRKGIIIMVAIK</sequence>
<gene>
    <name evidence="1" type="ORF">PAP_05195</name>
</gene>
<evidence type="ECO:0000313" key="2">
    <source>
        <dbReference type="Proteomes" id="UP000027981"/>
    </source>
</evidence>
<name>A0A075LRR7_9EURY</name>
<dbReference type="EMBL" id="CP006019">
    <property type="protein sequence ID" value="AIF69450.1"/>
    <property type="molecule type" value="Genomic_DNA"/>
</dbReference>
<dbReference type="eggNOG" id="ENOG502N551">
    <property type="taxonomic scope" value="Archaea"/>
</dbReference>
<dbReference type="HOGENOM" id="CLU_620582_0_0_2"/>
<keyword evidence="2" id="KW-1185">Reference proteome</keyword>